<name>A0ABR9JMC6_9ACTN</name>
<evidence type="ECO:0000256" key="2">
    <source>
        <dbReference type="SAM" id="MobiDB-lite"/>
    </source>
</evidence>
<dbReference type="NCBIfam" id="TIGR00350">
    <property type="entry name" value="lytR_cpsA_psr"/>
    <property type="match status" value="1"/>
</dbReference>
<keyword evidence="6" id="KW-1185">Reference proteome</keyword>
<sequence length="383" mass="41598">MTPQDVPGTPASPNPDGPRPQDGPAPGGPGGGEENDAFWGSAEGAEKLRKRRWPRVLIAVGVFVALIVAGLGGLVWQRQSSYNGNIDRIQDVMPDADRPGPNVAGTENWLLVGSDRRSETQTTGEGNDAWKPGQQRTDTIMLMHMPADRKKAYLISFPRDSWVEVPGYGRQKINAAFSYGGPKLLIQTIEGLTGVRIDHYGAIDFAGFESMVDALGGVTVNIKKSVYDPARKVNWQAGKQELNGEEALLFVRQRYNLPNGDFDRMKRQQALLRALAKKAADSGTLTNPLKLDRFMSALTKSISVDEGLSGGDLRSLALSMRNVRVSDVTFLTTPHKGTGMVQKQSVVFLDPQKAKVLFEAVKSAEMAQYVERYGGGNNLGAVS</sequence>
<proteinExistence type="inferred from homology"/>
<comment type="similarity">
    <text evidence="1">Belongs to the LytR/CpsA/Psr (LCP) family.</text>
</comment>
<dbReference type="PANTHER" id="PTHR33392:SF6">
    <property type="entry name" value="POLYISOPRENYL-TEICHOIC ACID--PEPTIDOGLYCAN TEICHOIC ACID TRANSFERASE TAGU"/>
    <property type="match status" value="1"/>
</dbReference>
<dbReference type="Proteomes" id="UP000627838">
    <property type="component" value="Unassembled WGS sequence"/>
</dbReference>
<evidence type="ECO:0000256" key="3">
    <source>
        <dbReference type="SAM" id="Phobius"/>
    </source>
</evidence>
<evidence type="ECO:0000313" key="5">
    <source>
        <dbReference type="EMBL" id="MBE1531714.1"/>
    </source>
</evidence>
<evidence type="ECO:0000313" key="6">
    <source>
        <dbReference type="Proteomes" id="UP000627838"/>
    </source>
</evidence>
<dbReference type="PANTHER" id="PTHR33392">
    <property type="entry name" value="POLYISOPRENYL-TEICHOIC ACID--PEPTIDOGLYCAN TEICHOIC ACID TRANSFERASE TAGU"/>
    <property type="match status" value="1"/>
</dbReference>
<keyword evidence="3" id="KW-0472">Membrane</keyword>
<dbReference type="InterPro" id="IPR050922">
    <property type="entry name" value="LytR/CpsA/Psr_CW_biosynth"/>
</dbReference>
<feature type="region of interest" description="Disordered" evidence="2">
    <location>
        <begin position="1"/>
        <end position="38"/>
    </location>
</feature>
<evidence type="ECO:0000256" key="1">
    <source>
        <dbReference type="ARBA" id="ARBA00006068"/>
    </source>
</evidence>
<dbReference type="RefSeq" id="WP_192758529.1">
    <property type="nucleotide sequence ID" value="NZ_JADBDZ010000001.1"/>
</dbReference>
<accession>A0ABR9JMC6</accession>
<dbReference type="Gene3D" id="3.40.630.190">
    <property type="entry name" value="LCP protein"/>
    <property type="match status" value="1"/>
</dbReference>
<feature type="domain" description="Cell envelope-related transcriptional attenuator" evidence="4">
    <location>
        <begin position="136"/>
        <end position="280"/>
    </location>
</feature>
<dbReference type="EMBL" id="JADBDZ010000001">
    <property type="protein sequence ID" value="MBE1531714.1"/>
    <property type="molecule type" value="Genomic_DNA"/>
</dbReference>
<protein>
    <submittedName>
        <fullName evidence="5">LCP family protein required for cell wall assembly</fullName>
    </submittedName>
</protein>
<gene>
    <name evidence="5" type="ORF">H4W34_001547</name>
</gene>
<comment type="caution">
    <text evidence="5">The sequence shown here is derived from an EMBL/GenBank/DDBJ whole genome shotgun (WGS) entry which is preliminary data.</text>
</comment>
<organism evidence="5 6">
    <name type="scientific">Actinomadura algeriensis</name>
    <dbReference type="NCBI Taxonomy" id="1679523"/>
    <lineage>
        <taxon>Bacteria</taxon>
        <taxon>Bacillati</taxon>
        <taxon>Actinomycetota</taxon>
        <taxon>Actinomycetes</taxon>
        <taxon>Streptosporangiales</taxon>
        <taxon>Thermomonosporaceae</taxon>
        <taxon>Actinomadura</taxon>
    </lineage>
</organism>
<keyword evidence="3" id="KW-0812">Transmembrane</keyword>
<evidence type="ECO:0000259" key="4">
    <source>
        <dbReference type="Pfam" id="PF03816"/>
    </source>
</evidence>
<dbReference type="InterPro" id="IPR004474">
    <property type="entry name" value="LytR_CpsA_psr"/>
</dbReference>
<keyword evidence="3" id="KW-1133">Transmembrane helix</keyword>
<feature type="compositionally biased region" description="Pro residues" evidence="2">
    <location>
        <begin position="10"/>
        <end position="27"/>
    </location>
</feature>
<reference evidence="5 6" key="1">
    <citation type="submission" date="2020-10" db="EMBL/GenBank/DDBJ databases">
        <title>Sequencing the genomes of 1000 actinobacteria strains.</title>
        <authorList>
            <person name="Klenk H.-P."/>
        </authorList>
    </citation>
    <scope>NUCLEOTIDE SEQUENCE [LARGE SCALE GENOMIC DNA]</scope>
    <source>
        <strain evidence="5 6">DSM 46744</strain>
    </source>
</reference>
<dbReference type="Pfam" id="PF03816">
    <property type="entry name" value="LytR_cpsA_psr"/>
    <property type="match status" value="1"/>
</dbReference>
<feature type="transmembrane region" description="Helical" evidence="3">
    <location>
        <begin position="56"/>
        <end position="76"/>
    </location>
</feature>